<reference evidence="2 3" key="1">
    <citation type="submission" date="2013-11" db="EMBL/GenBank/DDBJ databases">
        <title>Genomic analysis of Pelistega sp. HM-7.</title>
        <authorList>
            <person name="Kumbhare S.V."/>
            <person name="Shetty S.A."/>
            <person name="Sharma O."/>
            <person name="Dhotre D.P."/>
        </authorList>
    </citation>
    <scope>NUCLEOTIDE SEQUENCE [LARGE SCALE GENOMIC DNA]</scope>
    <source>
        <strain evidence="2 3">HM-7</strain>
    </source>
</reference>
<evidence type="ECO:0000256" key="1">
    <source>
        <dbReference type="SAM" id="SignalP"/>
    </source>
</evidence>
<evidence type="ECO:0000313" key="2">
    <source>
        <dbReference type="EMBL" id="ETD71718.1"/>
    </source>
</evidence>
<keyword evidence="3" id="KW-1185">Reference proteome</keyword>
<dbReference type="AlphaFoldDB" id="V8G6W3"/>
<accession>V8G6W3</accession>
<sequence length="115" mass="12517">MLFNRKTILVLSLGALLQPAFASTADSAFCDSPWLKSGQVLNGRVSENMADFQINVMSVDYKSPTQCTAKLNLRLNLPNQVMAPNTHGLLTLSVNDKEAKLNGNLDSPTASMPFF</sequence>
<dbReference type="OrthoDB" id="8962610at2"/>
<organism evidence="2 3">
    <name type="scientific">Pelistega indica</name>
    <dbReference type="NCBI Taxonomy" id="1414851"/>
    <lineage>
        <taxon>Bacteria</taxon>
        <taxon>Pseudomonadati</taxon>
        <taxon>Pseudomonadota</taxon>
        <taxon>Betaproteobacteria</taxon>
        <taxon>Burkholderiales</taxon>
        <taxon>Alcaligenaceae</taxon>
        <taxon>Pelistega</taxon>
    </lineage>
</organism>
<protein>
    <submittedName>
        <fullName evidence="2">Uncharacterized protein</fullName>
    </submittedName>
</protein>
<evidence type="ECO:0000313" key="3">
    <source>
        <dbReference type="Proteomes" id="UP000018766"/>
    </source>
</evidence>
<name>V8G6W3_9BURK</name>
<feature type="signal peptide" evidence="1">
    <location>
        <begin position="1"/>
        <end position="22"/>
    </location>
</feature>
<comment type="caution">
    <text evidence="2">The sequence shown here is derived from an EMBL/GenBank/DDBJ whole genome shotgun (WGS) entry which is preliminary data.</text>
</comment>
<dbReference type="RefSeq" id="WP_023950903.1">
    <property type="nucleotide sequence ID" value="NZ_AYSV01000079.1"/>
</dbReference>
<dbReference type="EMBL" id="AYSV01000079">
    <property type="protein sequence ID" value="ETD71718.1"/>
    <property type="molecule type" value="Genomic_DNA"/>
</dbReference>
<gene>
    <name evidence="2" type="ORF">V757_06390</name>
</gene>
<feature type="chain" id="PRO_5004769100" evidence="1">
    <location>
        <begin position="23"/>
        <end position="115"/>
    </location>
</feature>
<dbReference type="Proteomes" id="UP000018766">
    <property type="component" value="Unassembled WGS sequence"/>
</dbReference>
<proteinExistence type="predicted"/>
<keyword evidence="1" id="KW-0732">Signal</keyword>